<proteinExistence type="predicted"/>
<dbReference type="AlphaFoldDB" id="A0A540MCP4"/>
<evidence type="ECO:0000313" key="2">
    <source>
        <dbReference type="Proteomes" id="UP000315295"/>
    </source>
</evidence>
<dbReference type="Proteomes" id="UP000315295">
    <property type="component" value="Unassembled WGS sequence"/>
</dbReference>
<reference evidence="1 2" key="1">
    <citation type="journal article" date="2019" name="G3 (Bethesda)">
        <title>Sequencing of a Wild Apple (Malus baccata) Genome Unravels the Differences Between Cultivated and Wild Apple Species Regarding Disease Resistance and Cold Tolerance.</title>
        <authorList>
            <person name="Chen X."/>
        </authorList>
    </citation>
    <scope>NUCLEOTIDE SEQUENCE [LARGE SCALE GENOMIC DNA]</scope>
    <source>
        <strain evidence="2">cv. Shandingzi</strain>
        <tissue evidence="1">Leaves</tissue>
    </source>
</reference>
<evidence type="ECO:0000313" key="1">
    <source>
        <dbReference type="EMBL" id="TQD96527.1"/>
    </source>
</evidence>
<keyword evidence="2" id="KW-1185">Reference proteome</keyword>
<dbReference type="EMBL" id="VIEB01000291">
    <property type="protein sequence ID" value="TQD96527.1"/>
    <property type="molecule type" value="Genomic_DNA"/>
</dbReference>
<organism evidence="1 2">
    <name type="scientific">Malus baccata</name>
    <name type="common">Siberian crab apple</name>
    <name type="synonym">Pyrus baccata</name>
    <dbReference type="NCBI Taxonomy" id="106549"/>
    <lineage>
        <taxon>Eukaryota</taxon>
        <taxon>Viridiplantae</taxon>
        <taxon>Streptophyta</taxon>
        <taxon>Embryophyta</taxon>
        <taxon>Tracheophyta</taxon>
        <taxon>Spermatophyta</taxon>
        <taxon>Magnoliopsida</taxon>
        <taxon>eudicotyledons</taxon>
        <taxon>Gunneridae</taxon>
        <taxon>Pentapetalae</taxon>
        <taxon>rosids</taxon>
        <taxon>fabids</taxon>
        <taxon>Rosales</taxon>
        <taxon>Rosaceae</taxon>
        <taxon>Amygdaloideae</taxon>
        <taxon>Maleae</taxon>
        <taxon>Malus</taxon>
    </lineage>
</organism>
<accession>A0A540MCP4</accession>
<name>A0A540MCP4_MALBA</name>
<protein>
    <submittedName>
        <fullName evidence="1">Uncharacterized protein</fullName>
    </submittedName>
</protein>
<comment type="caution">
    <text evidence="1">The sequence shown here is derived from an EMBL/GenBank/DDBJ whole genome shotgun (WGS) entry which is preliminary data.</text>
</comment>
<gene>
    <name evidence="1" type="ORF">C1H46_017865</name>
</gene>
<sequence>MSLWFQQVMEVEDHDDGDKEQHHQEQDEMEARHLLIRMLIRTLTLSALLRMIARENLKNQ</sequence>